<dbReference type="STRING" id="351607.Acel_0224"/>
<dbReference type="SUPFAM" id="SSF50341">
    <property type="entry name" value="CheW-like"/>
    <property type="match status" value="1"/>
</dbReference>
<sequence>MSGYVTFQLGSQELACPLHDVREVVRLNRMHTLPGLNAGVSGLLELRGSPLPVVDVRTDAQSRGDVLVLQAETLGVVVDRVTGVITDDVLVPASVRPERLPGYVRDVLVDVTRGEPVLLVDLHALAAVSAG</sequence>
<dbReference type="Gene3D" id="2.30.30.40">
    <property type="entry name" value="SH3 Domains"/>
    <property type="match status" value="1"/>
</dbReference>
<dbReference type="InterPro" id="IPR002545">
    <property type="entry name" value="CheW-lke_dom"/>
</dbReference>
<evidence type="ECO:0000259" key="1">
    <source>
        <dbReference type="PROSITE" id="PS50851"/>
    </source>
</evidence>
<dbReference type="GO" id="GO:0007165">
    <property type="term" value="P:signal transduction"/>
    <property type="evidence" value="ECO:0007669"/>
    <property type="project" value="InterPro"/>
</dbReference>
<dbReference type="Pfam" id="PF01584">
    <property type="entry name" value="CheW"/>
    <property type="match status" value="1"/>
</dbReference>
<protein>
    <submittedName>
        <fullName evidence="2">CheW protein</fullName>
    </submittedName>
</protein>
<dbReference type="PANTHER" id="PTHR22617:SF23">
    <property type="entry name" value="CHEMOTAXIS PROTEIN CHEW"/>
    <property type="match status" value="1"/>
</dbReference>
<feature type="domain" description="CheW-like" evidence="1">
    <location>
        <begin position="1"/>
        <end position="131"/>
    </location>
</feature>
<dbReference type="RefSeq" id="WP_011719062.1">
    <property type="nucleotide sequence ID" value="NC_008578.1"/>
</dbReference>
<reference evidence="2 3" key="1">
    <citation type="journal article" date="2009" name="Genome Res.">
        <title>Complete genome of the cellulolytic thermophile Acidothermus cellulolyticus 11B provides insights into its ecophysiological and evolutionary adaptations.</title>
        <authorList>
            <person name="Barabote R.D."/>
            <person name="Xie G."/>
            <person name="Leu D.H."/>
            <person name="Normand P."/>
            <person name="Necsulea A."/>
            <person name="Daubin V."/>
            <person name="Medigue C."/>
            <person name="Adney W.S."/>
            <person name="Xu X.C."/>
            <person name="Lapidus A."/>
            <person name="Parales R.E."/>
            <person name="Detter C."/>
            <person name="Pujic P."/>
            <person name="Bruce D."/>
            <person name="Lavire C."/>
            <person name="Challacombe J.F."/>
            <person name="Brettin T.S."/>
            <person name="Berry A.M."/>
        </authorList>
    </citation>
    <scope>NUCLEOTIDE SEQUENCE [LARGE SCALE GENOMIC DNA]</scope>
    <source>
        <strain evidence="3">ATCC 43068 / DSM 8971 / 11B</strain>
    </source>
</reference>
<keyword evidence="3" id="KW-1185">Reference proteome</keyword>
<dbReference type="Proteomes" id="UP000008221">
    <property type="component" value="Chromosome"/>
</dbReference>
<evidence type="ECO:0000313" key="3">
    <source>
        <dbReference type="Proteomes" id="UP000008221"/>
    </source>
</evidence>
<dbReference type="SMART" id="SM00260">
    <property type="entry name" value="CheW"/>
    <property type="match status" value="1"/>
</dbReference>
<accession>A0LRD8</accession>
<dbReference type="InterPro" id="IPR039315">
    <property type="entry name" value="CheW"/>
</dbReference>
<dbReference type="GO" id="GO:0005829">
    <property type="term" value="C:cytosol"/>
    <property type="evidence" value="ECO:0007669"/>
    <property type="project" value="TreeGrafter"/>
</dbReference>
<dbReference type="PANTHER" id="PTHR22617">
    <property type="entry name" value="CHEMOTAXIS SENSOR HISTIDINE KINASE-RELATED"/>
    <property type="match status" value="1"/>
</dbReference>
<dbReference type="HOGENOM" id="CLU_1922969_0_0_11"/>
<dbReference type="KEGG" id="ace:Acel_0224"/>
<dbReference type="PROSITE" id="PS50851">
    <property type="entry name" value="CHEW"/>
    <property type="match status" value="1"/>
</dbReference>
<name>A0LRD8_ACIC1</name>
<dbReference type="eggNOG" id="COG0835">
    <property type="taxonomic scope" value="Bacteria"/>
</dbReference>
<dbReference type="EMBL" id="CP000481">
    <property type="protein sequence ID" value="ABK51998.1"/>
    <property type="molecule type" value="Genomic_DNA"/>
</dbReference>
<dbReference type="Gene3D" id="2.40.50.180">
    <property type="entry name" value="CheA-289, Domain 4"/>
    <property type="match status" value="1"/>
</dbReference>
<evidence type="ECO:0000313" key="2">
    <source>
        <dbReference type="EMBL" id="ABK51998.1"/>
    </source>
</evidence>
<organism evidence="2 3">
    <name type="scientific">Acidothermus cellulolyticus (strain ATCC 43068 / DSM 8971 / 11B)</name>
    <dbReference type="NCBI Taxonomy" id="351607"/>
    <lineage>
        <taxon>Bacteria</taxon>
        <taxon>Bacillati</taxon>
        <taxon>Actinomycetota</taxon>
        <taxon>Actinomycetes</taxon>
        <taxon>Acidothermales</taxon>
        <taxon>Acidothermaceae</taxon>
        <taxon>Acidothermus</taxon>
    </lineage>
</organism>
<proteinExistence type="predicted"/>
<dbReference type="InParanoid" id="A0LRD8"/>
<dbReference type="GO" id="GO:0006935">
    <property type="term" value="P:chemotaxis"/>
    <property type="evidence" value="ECO:0007669"/>
    <property type="project" value="InterPro"/>
</dbReference>
<gene>
    <name evidence="2" type="ordered locus">Acel_0224</name>
</gene>
<dbReference type="AlphaFoldDB" id="A0LRD8"/>
<dbReference type="InterPro" id="IPR036061">
    <property type="entry name" value="CheW-like_dom_sf"/>
</dbReference>